<feature type="transmembrane region" description="Helical" evidence="11">
    <location>
        <begin position="12"/>
        <end position="33"/>
    </location>
</feature>
<gene>
    <name evidence="11" type="primary">kdpC</name>
    <name evidence="13" type="ORF">ACFFTL_38895</name>
</gene>
<accession>A0ABV5RMG6</accession>
<dbReference type="HAMAP" id="MF_00276">
    <property type="entry name" value="KdpC"/>
    <property type="match status" value="1"/>
</dbReference>
<comment type="similarity">
    <text evidence="11">Belongs to the KdpC family.</text>
</comment>
<evidence type="ECO:0000256" key="12">
    <source>
        <dbReference type="SAM" id="MobiDB-lite"/>
    </source>
</evidence>
<evidence type="ECO:0000313" key="14">
    <source>
        <dbReference type="Proteomes" id="UP001589710"/>
    </source>
</evidence>
<comment type="caution">
    <text evidence="13">The sequence shown here is derived from an EMBL/GenBank/DDBJ whole genome shotgun (WGS) entry which is preliminary data.</text>
</comment>
<organism evidence="13 14">
    <name type="scientific">Streptomyces yanii</name>
    <dbReference type="NCBI Taxonomy" id="78510"/>
    <lineage>
        <taxon>Bacteria</taxon>
        <taxon>Bacillati</taxon>
        <taxon>Actinomycetota</taxon>
        <taxon>Actinomycetes</taxon>
        <taxon>Kitasatosporales</taxon>
        <taxon>Streptomycetaceae</taxon>
        <taxon>Streptomyces</taxon>
    </lineage>
</organism>
<protein>
    <recommendedName>
        <fullName evidence="11">Potassium-transporting ATPase KdpC subunit</fullName>
    </recommendedName>
    <alternativeName>
        <fullName evidence="11">ATP phosphohydrolase [potassium-transporting] C chain</fullName>
    </alternativeName>
    <alternativeName>
        <fullName evidence="11">Potassium-binding and translocating subunit C</fullName>
    </alternativeName>
    <alternativeName>
        <fullName evidence="11">Potassium-translocating ATPase C chain</fullName>
    </alternativeName>
</protein>
<dbReference type="Proteomes" id="UP001589710">
    <property type="component" value="Unassembled WGS sequence"/>
</dbReference>
<comment type="subunit">
    <text evidence="11">The system is composed of three essential subunits: KdpA, KdpB and KdpC.</text>
</comment>
<dbReference type="InterPro" id="IPR003820">
    <property type="entry name" value="KdpC"/>
</dbReference>
<evidence type="ECO:0000256" key="9">
    <source>
        <dbReference type="ARBA" id="ARBA00023065"/>
    </source>
</evidence>
<evidence type="ECO:0000313" key="13">
    <source>
        <dbReference type="EMBL" id="MFB9578079.1"/>
    </source>
</evidence>
<reference evidence="13 14" key="1">
    <citation type="submission" date="2024-09" db="EMBL/GenBank/DDBJ databases">
        <authorList>
            <person name="Sun Q."/>
            <person name="Mori K."/>
        </authorList>
    </citation>
    <scope>NUCLEOTIDE SEQUENCE [LARGE SCALE GENOMIC DNA]</scope>
    <source>
        <strain evidence="13 14">JCM 3331</strain>
    </source>
</reference>
<dbReference type="NCBIfam" id="NF010599">
    <property type="entry name" value="PRK13994.1"/>
    <property type="match status" value="1"/>
</dbReference>
<comment type="subcellular location">
    <subcellularLocation>
        <location evidence="11">Cell membrane</location>
        <topology evidence="11">Single-pass membrane protein</topology>
    </subcellularLocation>
</comment>
<evidence type="ECO:0000256" key="2">
    <source>
        <dbReference type="ARBA" id="ARBA00022475"/>
    </source>
</evidence>
<keyword evidence="14" id="KW-1185">Reference proteome</keyword>
<evidence type="ECO:0000256" key="1">
    <source>
        <dbReference type="ARBA" id="ARBA00022448"/>
    </source>
</evidence>
<dbReference type="PANTHER" id="PTHR30042:SF2">
    <property type="entry name" value="POTASSIUM-TRANSPORTING ATPASE KDPC SUBUNIT"/>
    <property type="match status" value="1"/>
</dbReference>
<comment type="function">
    <text evidence="11">Part of the high-affinity ATP-driven potassium transport (or Kdp) system, which catalyzes the hydrolysis of ATP coupled with the electrogenic transport of potassium into the cytoplasm. This subunit acts as a catalytic chaperone that increases the ATP-binding affinity of the ATP-hydrolyzing subunit KdpB by the formation of a transient KdpB/KdpC/ATP ternary complex.</text>
</comment>
<proteinExistence type="inferred from homology"/>
<evidence type="ECO:0000256" key="6">
    <source>
        <dbReference type="ARBA" id="ARBA00022840"/>
    </source>
</evidence>
<keyword evidence="4 11" id="KW-0812">Transmembrane</keyword>
<dbReference type="Pfam" id="PF02669">
    <property type="entry name" value="KdpC"/>
    <property type="match status" value="1"/>
</dbReference>
<evidence type="ECO:0000256" key="5">
    <source>
        <dbReference type="ARBA" id="ARBA00022741"/>
    </source>
</evidence>
<keyword evidence="8 11" id="KW-1133">Transmembrane helix</keyword>
<dbReference type="NCBIfam" id="TIGR00681">
    <property type="entry name" value="kdpC"/>
    <property type="match status" value="1"/>
</dbReference>
<sequence>MNNSAGNTVRLLWAGLRALLVLTIVCGVIYPLAVTGVAQGLFPGRANGSEITANGKVVGSELIGQRYDLPLKKGQENQAPDLRWFQPRPSDGLGTNSVNTQYKLLLSGATNRSGDNKDLIDWVTGAKAAVVKDNSVPGHPVSPADVPADAVTSSGSGLDPDISPAYAQLQVRRVAERNHLGVDQVEKLVKQHTDGRILGFVGEPRVNVLELNIALKELVNGGASAIARPSASCTYCRPTGTDHAWGSA</sequence>
<keyword evidence="1 11" id="KW-0813">Transport</keyword>
<dbReference type="RefSeq" id="WP_345514509.1">
    <property type="nucleotide sequence ID" value="NZ_BAAAXD010000027.1"/>
</dbReference>
<keyword evidence="9 11" id="KW-0406">Ion transport</keyword>
<evidence type="ECO:0000256" key="4">
    <source>
        <dbReference type="ARBA" id="ARBA00022692"/>
    </source>
</evidence>
<keyword evidence="7 11" id="KW-0630">Potassium</keyword>
<keyword evidence="2 11" id="KW-1003">Cell membrane</keyword>
<evidence type="ECO:0000256" key="10">
    <source>
        <dbReference type="ARBA" id="ARBA00023136"/>
    </source>
</evidence>
<evidence type="ECO:0000256" key="7">
    <source>
        <dbReference type="ARBA" id="ARBA00022958"/>
    </source>
</evidence>
<keyword evidence="5 11" id="KW-0547">Nucleotide-binding</keyword>
<evidence type="ECO:0000256" key="3">
    <source>
        <dbReference type="ARBA" id="ARBA00022538"/>
    </source>
</evidence>
<name>A0ABV5RMG6_9ACTN</name>
<dbReference type="EMBL" id="JBHMCG010000163">
    <property type="protein sequence ID" value="MFB9578079.1"/>
    <property type="molecule type" value="Genomic_DNA"/>
</dbReference>
<keyword evidence="6 11" id="KW-0067">ATP-binding</keyword>
<dbReference type="PANTHER" id="PTHR30042">
    <property type="entry name" value="POTASSIUM-TRANSPORTING ATPASE C CHAIN"/>
    <property type="match status" value="1"/>
</dbReference>
<evidence type="ECO:0000256" key="11">
    <source>
        <dbReference type="HAMAP-Rule" id="MF_00276"/>
    </source>
</evidence>
<evidence type="ECO:0000256" key="8">
    <source>
        <dbReference type="ARBA" id="ARBA00022989"/>
    </source>
</evidence>
<feature type="region of interest" description="Disordered" evidence="12">
    <location>
        <begin position="134"/>
        <end position="159"/>
    </location>
</feature>
<keyword evidence="10 11" id="KW-0472">Membrane</keyword>
<keyword evidence="3 11" id="KW-0633">Potassium transport</keyword>